<dbReference type="Gene3D" id="3.30.930.10">
    <property type="entry name" value="Bira Bifunctional Protein, Domain 2"/>
    <property type="match status" value="1"/>
</dbReference>
<keyword evidence="11 13" id="KW-0030">Aminoacyl-tRNA synthetase</keyword>
<dbReference type="PANTHER" id="PTHR11538">
    <property type="entry name" value="PHENYLALANYL-TRNA SYNTHETASE"/>
    <property type="match status" value="1"/>
</dbReference>
<dbReference type="Proteomes" id="UP000675047">
    <property type="component" value="Unassembled WGS sequence"/>
</dbReference>
<dbReference type="HAMAP" id="MF_00281">
    <property type="entry name" value="Phe_tRNA_synth_alpha1"/>
    <property type="match status" value="1"/>
</dbReference>
<sequence length="339" mass="39151">MIEKIKQHIEEAKAFNDKNKESLEQFRIKYLGSKGLLKELFTEFKNIPNDQKKDFGQVINTLKAVAEEKVRVIQEELESKEEVKGVFGDLSRAPEPVIIGSRHPISIVKNQIIDIFANIGFNVSEGPEIEDDWHNFTALNLPEYHPARDMQDTFFIQTNPDVLLRTHTSSVQVRYMENNKPPIRTISPGRVFRNEAISSRSHCIFHQVEGLYIDKDVSFADLKQTLLYFTKEMFGKSKIRLRPSYFPFTEPSAEIDIYWGLKTETDYRITKGTGWLEIGGCGMVDPNVLKNCDINPDEFNGFAFGMGVERIAMLLYQIGDIRMFYENDVRFLEQFKANI</sequence>
<dbReference type="InterPro" id="IPR010978">
    <property type="entry name" value="tRNA-bd_arm"/>
</dbReference>
<dbReference type="NCBIfam" id="TIGR00468">
    <property type="entry name" value="pheS"/>
    <property type="match status" value="1"/>
</dbReference>
<comment type="similarity">
    <text evidence="2 13">Belongs to the class-II aminoacyl-tRNA synthetase family. Phe-tRNA synthetase alpha subunit type 1 subfamily.</text>
</comment>
<evidence type="ECO:0000256" key="4">
    <source>
        <dbReference type="ARBA" id="ARBA00022490"/>
    </source>
</evidence>
<comment type="caution">
    <text evidence="15">The sequence shown here is derived from an EMBL/GenBank/DDBJ whole genome shotgun (WGS) entry which is preliminary data.</text>
</comment>
<dbReference type="GO" id="GO:0004826">
    <property type="term" value="F:phenylalanine-tRNA ligase activity"/>
    <property type="evidence" value="ECO:0007669"/>
    <property type="project" value="UniProtKB-UniRule"/>
</dbReference>
<organism evidence="15 16">
    <name type="scientific">Flavobacterium geliluteum</name>
    <dbReference type="NCBI Taxonomy" id="2816120"/>
    <lineage>
        <taxon>Bacteria</taxon>
        <taxon>Pseudomonadati</taxon>
        <taxon>Bacteroidota</taxon>
        <taxon>Flavobacteriia</taxon>
        <taxon>Flavobacteriales</taxon>
        <taxon>Flavobacteriaceae</taxon>
        <taxon>Flavobacterium</taxon>
    </lineage>
</organism>
<keyword evidence="6 13" id="KW-0479">Metal-binding</keyword>
<comment type="subunit">
    <text evidence="3 13">Tetramer of two alpha and two beta subunits.</text>
</comment>
<comment type="subcellular location">
    <subcellularLocation>
        <location evidence="1 13">Cytoplasm</location>
    </subcellularLocation>
</comment>
<evidence type="ECO:0000256" key="2">
    <source>
        <dbReference type="ARBA" id="ARBA00010207"/>
    </source>
</evidence>
<dbReference type="GO" id="GO:0006432">
    <property type="term" value="P:phenylalanyl-tRNA aminoacylation"/>
    <property type="evidence" value="ECO:0007669"/>
    <property type="project" value="UniProtKB-UniRule"/>
</dbReference>
<evidence type="ECO:0000256" key="13">
    <source>
        <dbReference type="HAMAP-Rule" id="MF_00281"/>
    </source>
</evidence>
<evidence type="ECO:0000256" key="10">
    <source>
        <dbReference type="ARBA" id="ARBA00022917"/>
    </source>
</evidence>
<keyword evidence="16" id="KW-1185">Reference proteome</keyword>
<keyword evidence="5 13" id="KW-0436">Ligase</keyword>
<dbReference type="PANTHER" id="PTHR11538:SF41">
    <property type="entry name" value="PHENYLALANINE--TRNA LIGASE, MITOCHONDRIAL"/>
    <property type="match status" value="1"/>
</dbReference>
<evidence type="ECO:0000256" key="6">
    <source>
        <dbReference type="ARBA" id="ARBA00022723"/>
    </source>
</evidence>
<dbReference type="CDD" id="cd00496">
    <property type="entry name" value="PheRS_alpha_core"/>
    <property type="match status" value="1"/>
</dbReference>
<dbReference type="InterPro" id="IPR004529">
    <property type="entry name" value="Phe-tRNA-synth_IIc_asu"/>
</dbReference>
<evidence type="ECO:0000256" key="8">
    <source>
        <dbReference type="ARBA" id="ARBA00022840"/>
    </source>
</evidence>
<keyword evidence="8 13" id="KW-0067">ATP-binding</keyword>
<comment type="catalytic activity">
    <reaction evidence="12 13">
        <text>tRNA(Phe) + L-phenylalanine + ATP = L-phenylalanyl-tRNA(Phe) + AMP + diphosphate + H(+)</text>
        <dbReference type="Rhea" id="RHEA:19413"/>
        <dbReference type="Rhea" id="RHEA-COMP:9668"/>
        <dbReference type="Rhea" id="RHEA-COMP:9699"/>
        <dbReference type="ChEBI" id="CHEBI:15378"/>
        <dbReference type="ChEBI" id="CHEBI:30616"/>
        <dbReference type="ChEBI" id="CHEBI:33019"/>
        <dbReference type="ChEBI" id="CHEBI:58095"/>
        <dbReference type="ChEBI" id="CHEBI:78442"/>
        <dbReference type="ChEBI" id="CHEBI:78531"/>
        <dbReference type="ChEBI" id="CHEBI:456215"/>
        <dbReference type="EC" id="6.1.1.20"/>
    </reaction>
</comment>
<dbReference type="AlphaFoldDB" id="A0A941AYR0"/>
<evidence type="ECO:0000259" key="14">
    <source>
        <dbReference type="PROSITE" id="PS50862"/>
    </source>
</evidence>
<proteinExistence type="inferred from homology"/>
<dbReference type="InterPro" id="IPR004188">
    <property type="entry name" value="Phe-tRNA_ligase_II_N"/>
</dbReference>
<evidence type="ECO:0000256" key="3">
    <source>
        <dbReference type="ARBA" id="ARBA00011209"/>
    </source>
</evidence>
<evidence type="ECO:0000256" key="12">
    <source>
        <dbReference type="ARBA" id="ARBA00049255"/>
    </source>
</evidence>
<dbReference type="InterPro" id="IPR006195">
    <property type="entry name" value="aa-tRNA-synth_II"/>
</dbReference>
<dbReference type="Pfam" id="PF01409">
    <property type="entry name" value="tRNA-synt_2d"/>
    <property type="match status" value="1"/>
</dbReference>
<reference evidence="15 16" key="1">
    <citation type="submission" date="2021-03" db="EMBL/GenBank/DDBJ databases">
        <title>Flavobacterium Flabelliformis Sp. Nov. And Flavobacterium Geliluteum Sp. Nov., Two Novel Multidrug Resistant Psychrophilic Species Isolated From Antarctica.</title>
        <authorList>
            <person name="Kralova S."/>
            <person name="Busse H.J."/>
            <person name="Bezdicek M."/>
            <person name="Nykrynova M."/>
            <person name="Kroupova E."/>
            <person name="Krsek D."/>
            <person name="Sedlacek I."/>
        </authorList>
    </citation>
    <scope>NUCLEOTIDE SEQUENCE [LARGE SCALE GENOMIC DNA]</scope>
    <source>
        <strain evidence="15 16">P7388</strain>
    </source>
</reference>
<dbReference type="InterPro" id="IPR002319">
    <property type="entry name" value="Phenylalanyl-tRNA_Synthase"/>
</dbReference>
<accession>A0A941AYR0</accession>
<keyword evidence="4 13" id="KW-0963">Cytoplasm</keyword>
<evidence type="ECO:0000256" key="11">
    <source>
        <dbReference type="ARBA" id="ARBA00023146"/>
    </source>
</evidence>
<dbReference type="GO" id="GO:0000049">
    <property type="term" value="F:tRNA binding"/>
    <property type="evidence" value="ECO:0007669"/>
    <property type="project" value="InterPro"/>
</dbReference>
<evidence type="ECO:0000256" key="5">
    <source>
        <dbReference type="ARBA" id="ARBA00022598"/>
    </source>
</evidence>
<evidence type="ECO:0000256" key="9">
    <source>
        <dbReference type="ARBA" id="ARBA00022842"/>
    </source>
</evidence>
<dbReference type="GO" id="GO:0005524">
    <property type="term" value="F:ATP binding"/>
    <property type="evidence" value="ECO:0007669"/>
    <property type="project" value="UniProtKB-UniRule"/>
</dbReference>
<keyword evidence="7 13" id="KW-0547">Nucleotide-binding</keyword>
<comment type="cofactor">
    <cofactor evidence="13">
        <name>Mg(2+)</name>
        <dbReference type="ChEBI" id="CHEBI:18420"/>
    </cofactor>
    <text evidence="13">Binds 2 magnesium ions per tetramer.</text>
</comment>
<dbReference type="InterPro" id="IPR022911">
    <property type="entry name" value="Phe_tRNA_ligase_alpha1_bac"/>
</dbReference>
<dbReference type="SUPFAM" id="SSF46589">
    <property type="entry name" value="tRNA-binding arm"/>
    <property type="match status" value="1"/>
</dbReference>
<dbReference type="EMBL" id="JAGFBV010000010">
    <property type="protein sequence ID" value="MBP4138072.1"/>
    <property type="molecule type" value="Genomic_DNA"/>
</dbReference>
<evidence type="ECO:0000313" key="15">
    <source>
        <dbReference type="EMBL" id="MBP4138072.1"/>
    </source>
</evidence>
<dbReference type="RefSeq" id="WP_210666074.1">
    <property type="nucleotide sequence ID" value="NZ_JAGFBV010000010.1"/>
</dbReference>
<evidence type="ECO:0000313" key="16">
    <source>
        <dbReference type="Proteomes" id="UP000675047"/>
    </source>
</evidence>
<dbReference type="SUPFAM" id="SSF55681">
    <property type="entry name" value="Class II aaRS and biotin synthetases"/>
    <property type="match status" value="1"/>
</dbReference>
<feature type="binding site" evidence="13">
    <location>
        <position position="250"/>
    </location>
    <ligand>
        <name>Mg(2+)</name>
        <dbReference type="ChEBI" id="CHEBI:18420"/>
        <note>shared with beta subunit</note>
    </ligand>
</feature>
<dbReference type="GO" id="GO:0000287">
    <property type="term" value="F:magnesium ion binding"/>
    <property type="evidence" value="ECO:0007669"/>
    <property type="project" value="UniProtKB-UniRule"/>
</dbReference>
<keyword evidence="9 13" id="KW-0460">Magnesium</keyword>
<dbReference type="GO" id="GO:0005737">
    <property type="term" value="C:cytoplasm"/>
    <property type="evidence" value="ECO:0007669"/>
    <property type="project" value="UniProtKB-SubCell"/>
</dbReference>
<dbReference type="PROSITE" id="PS50862">
    <property type="entry name" value="AA_TRNA_LIGASE_II"/>
    <property type="match status" value="1"/>
</dbReference>
<gene>
    <name evidence="13 15" type="primary">pheS</name>
    <name evidence="15" type="ORF">J3495_08200</name>
</gene>
<dbReference type="InterPro" id="IPR045864">
    <property type="entry name" value="aa-tRNA-synth_II/BPL/LPL"/>
</dbReference>
<keyword evidence="10 13" id="KW-0648">Protein biosynthesis</keyword>
<dbReference type="Pfam" id="PF02912">
    <property type="entry name" value="Phe_tRNA-synt_N"/>
    <property type="match status" value="1"/>
</dbReference>
<dbReference type="EC" id="6.1.1.20" evidence="13"/>
<protein>
    <recommendedName>
        <fullName evidence="13">Phenylalanine--tRNA ligase alpha subunit</fullName>
        <ecNumber evidence="13">6.1.1.20</ecNumber>
    </recommendedName>
    <alternativeName>
        <fullName evidence="13">Phenylalanyl-tRNA synthetase alpha subunit</fullName>
        <shortName evidence="13">PheRS</shortName>
    </alternativeName>
</protein>
<evidence type="ECO:0000256" key="7">
    <source>
        <dbReference type="ARBA" id="ARBA00022741"/>
    </source>
</evidence>
<feature type="domain" description="Aminoacyl-transfer RNA synthetases class-II family profile" evidence="14">
    <location>
        <begin position="108"/>
        <end position="326"/>
    </location>
</feature>
<name>A0A941AYR0_9FLAO</name>
<evidence type="ECO:0000256" key="1">
    <source>
        <dbReference type="ARBA" id="ARBA00004496"/>
    </source>
</evidence>